<dbReference type="RefSeq" id="WP_130153250.1">
    <property type="nucleotide sequence ID" value="NZ_SCFB01000001.1"/>
</dbReference>
<feature type="chain" id="PRO_5020795747" evidence="1">
    <location>
        <begin position="18"/>
        <end position="217"/>
    </location>
</feature>
<feature type="signal peptide" evidence="1">
    <location>
        <begin position="1"/>
        <end position="17"/>
    </location>
</feature>
<dbReference type="EMBL" id="SCFB01000001">
    <property type="protein sequence ID" value="RZI47138.1"/>
    <property type="molecule type" value="Genomic_DNA"/>
</dbReference>
<evidence type="ECO:0000256" key="1">
    <source>
        <dbReference type="SAM" id="SignalP"/>
    </source>
</evidence>
<sequence>MTYSLIFICLLSSQVFAANDDSGYEESVVDRNAAEVQVHVGGFNLGIGINDGALAIDLGTEDGMPKTHDKATETEEELADSGLPATAIKDTLSRSISLGINESRSNSDLRYAEREDYRPKAHPVLSKSTLAKKYVECSTVCCFFGQKWFQTAAFLTSVGTCGLAGIAYGVNDIDVKNKLNLAILLMTVTSAAFKKFESYAHAAVHEREKEYRMFDIK</sequence>
<gene>
    <name evidence="2" type="ORF">EQU50_00715</name>
</gene>
<accession>A0A4Q7DL51</accession>
<comment type="caution">
    <text evidence="2">The sequence shown here is derived from an EMBL/GenBank/DDBJ whole genome shotgun (WGS) entry which is preliminary data.</text>
</comment>
<name>A0A4Q7DL51_9PROT</name>
<organism evidence="2 3">
    <name type="scientific">Candidatus Finniella inopinata</name>
    <dbReference type="NCBI Taxonomy" id="1696036"/>
    <lineage>
        <taxon>Bacteria</taxon>
        <taxon>Pseudomonadati</taxon>
        <taxon>Pseudomonadota</taxon>
        <taxon>Alphaproteobacteria</taxon>
        <taxon>Holosporales</taxon>
        <taxon>Candidatus Paracaedibacteraceae</taxon>
        <taxon>Candidatus Finniella</taxon>
    </lineage>
</organism>
<dbReference type="AlphaFoldDB" id="A0A4Q7DL51"/>
<evidence type="ECO:0000313" key="2">
    <source>
        <dbReference type="EMBL" id="RZI47138.1"/>
    </source>
</evidence>
<protein>
    <submittedName>
        <fullName evidence="2">Uncharacterized protein</fullName>
    </submittedName>
</protein>
<keyword evidence="3" id="KW-1185">Reference proteome</keyword>
<proteinExistence type="predicted"/>
<reference evidence="2 3" key="1">
    <citation type="submission" date="2018-10" db="EMBL/GenBank/DDBJ databases">
        <title>An updated phylogeny of the Alphaproteobacteria reveals that the parasitic Rickettsiales and Holosporales have independent origins.</title>
        <authorList>
            <person name="Munoz-Gomez S.A."/>
            <person name="Hess S."/>
            <person name="Burger G."/>
            <person name="Lang B.F."/>
            <person name="Susko E."/>
            <person name="Slamovits C.H."/>
            <person name="Roger A.J."/>
        </authorList>
    </citation>
    <scope>NUCLEOTIDE SEQUENCE [LARGE SCALE GENOMIC DNA]</scope>
    <source>
        <strain evidence="2">HOLO01</strain>
    </source>
</reference>
<keyword evidence="1" id="KW-0732">Signal</keyword>
<evidence type="ECO:0000313" key="3">
    <source>
        <dbReference type="Proteomes" id="UP000293550"/>
    </source>
</evidence>
<dbReference type="Proteomes" id="UP000293550">
    <property type="component" value="Unassembled WGS sequence"/>
</dbReference>